<feature type="compositionally biased region" description="Low complexity" evidence="1">
    <location>
        <begin position="51"/>
        <end position="71"/>
    </location>
</feature>
<evidence type="ECO:0000313" key="2">
    <source>
        <dbReference type="EMBL" id="CAK0799832.1"/>
    </source>
</evidence>
<reference evidence="2" key="1">
    <citation type="submission" date="2023-10" db="EMBL/GenBank/DDBJ databases">
        <authorList>
            <person name="Chen Y."/>
            <person name="Shah S."/>
            <person name="Dougan E. K."/>
            <person name="Thang M."/>
            <person name="Chan C."/>
        </authorList>
    </citation>
    <scope>NUCLEOTIDE SEQUENCE [LARGE SCALE GENOMIC DNA]</scope>
</reference>
<feature type="compositionally biased region" description="Basic residues" evidence="1">
    <location>
        <begin position="79"/>
        <end position="94"/>
    </location>
</feature>
<keyword evidence="3" id="KW-1185">Reference proteome</keyword>
<organism evidence="2 3">
    <name type="scientific">Prorocentrum cordatum</name>
    <dbReference type="NCBI Taxonomy" id="2364126"/>
    <lineage>
        <taxon>Eukaryota</taxon>
        <taxon>Sar</taxon>
        <taxon>Alveolata</taxon>
        <taxon>Dinophyceae</taxon>
        <taxon>Prorocentrales</taxon>
        <taxon>Prorocentraceae</taxon>
        <taxon>Prorocentrum</taxon>
    </lineage>
</organism>
<gene>
    <name evidence="2" type="ORF">PCOR1329_LOCUS8165</name>
</gene>
<comment type="caution">
    <text evidence="2">The sequence shown here is derived from an EMBL/GenBank/DDBJ whole genome shotgun (WGS) entry which is preliminary data.</text>
</comment>
<evidence type="ECO:0000256" key="1">
    <source>
        <dbReference type="SAM" id="MobiDB-lite"/>
    </source>
</evidence>
<accession>A0ABN9Q631</accession>
<feature type="compositionally biased region" description="Low complexity" evidence="1">
    <location>
        <begin position="95"/>
        <end position="109"/>
    </location>
</feature>
<evidence type="ECO:0000313" key="3">
    <source>
        <dbReference type="Proteomes" id="UP001189429"/>
    </source>
</evidence>
<dbReference type="EMBL" id="CAUYUJ010002226">
    <property type="protein sequence ID" value="CAK0799832.1"/>
    <property type="molecule type" value="Genomic_DNA"/>
</dbReference>
<protein>
    <submittedName>
        <fullName evidence="2">Uncharacterized protein</fullName>
    </submittedName>
</protein>
<feature type="non-terminal residue" evidence="2">
    <location>
        <position position="261"/>
    </location>
</feature>
<name>A0ABN9Q631_9DINO</name>
<sequence length="261" mass="27594">MVRGAPVKQPGAAEGAPHASRDCVRRPCRGARRPALGLRVCLGSEPRRCRGAAPRAGRAGRRAPATRGGAAARRDAHGGRRPAPRRRRAARRLAGRPGAGPASLLASRGPPRPPGLLERDGGRGAERRRVDEIVLCRHGRAGRAGALGRRAGELLVSRRAAPSRGAAVQAIDRALRAAEREAGAPLGTEAAQSLGALAADVRRLREATRLLLRRARGRLPRPRGASEGGVAAPAKETGCMRREAIGSTYQKHSVWLMVRRA</sequence>
<feature type="region of interest" description="Disordered" evidence="1">
    <location>
        <begin position="48"/>
        <end position="124"/>
    </location>
</feature>
<dbReference type="Proteomes" id="UP001189429">
    <property type="component" value="Unassembled WGS sequence"/>
</dbReference>
<proteinExistence type="predicted"/>
<feature type="region of interest" description="Disordered" evidence="1">
    <location>
        <begin position="1"/>
        <end position="21"/>
    </location>
</feature>